<dbReference type="AlphaFoldDB" id="A0A7C3CGC1"/>
<dbReference type="CDD" id="cd09992">
    <property type="entry name" value="HDAC_classII"/>
    <property type="match status" value="1"/>
</dbReference>
<gene>
    <name evidence="3" type="ORF">ENJ40_05470</name>
</gene>
<dbReference type="Proteomes" id="UP000886043">
    <property type="component" value="Unassembled WGS sequence"/>
</dbReference>
<dbReference type="Pfam" id="PF00850">
    <property type="entry name" value="Hist_deacetyl"/>
    <property type="match status" value="1"/>
</dbReference>
<protein>
    <submittedName>
        <fullName evidence="3">Histone deacetylase</fullName>
    </submittedName>
</protein>
<evidence type="ECO:0000256" key="1">
    <source>
        <dbReference type="ARBA" id="ARBA00005947"/>
    </source>
</evidence>
<dbReference type="InterPro" id="IPR037138">
    <property type="entry name" value="His_deacetylse_dom_sf"/>
</dbReference>
<proteinExistence type="inferred from homology"/>
<dbReference type="GO" id="GO:0040029">
    <property type="term" value="P:epigenetic regulation of gene expression"/>
    <property type="evidence" value="ECO:0007669"/>
    <property type="project" value="TreeGrafter"/>
</dbReference>
<dbReference type="EMBL" id="DRMH01000072">
    <property type="protein sequence ID" value="HFC97890.1"/>
    <property type="molecule type" value="Genomic_DNA"/>
</dbReference>
<feature type="domain" description="Histone deacetylase" evidence="2">
    <location>
        <begin position="20"/>
        <end position="309"/>
    </location>
</feature>
<evidence type="ECO:0000313" key="3">
    <source>
        <dbReference type="EMBL" id="HFC97890.1"/>
    </source>
</evidence>
<evidence type="ECO:0000259" key="2">
    <source>
        <dbReference type="Pfam" id="PF00850"/>
    </source>
</evidence>
<dbReference type="PANTHER" id="PTHR10625">
    <property type="entry name" value="HISTONE DEACETYLASE HDAC1-RELATED"/>
    <property type="match status" value="1"/>
</dbReference>
<dbReference type="PRINTS" id="PR01270">
    <property type="entry name" value="HDASUPER"/>
</dbReference>
<dbReference type="Gene3D" id="3.40.800.20">
    <property type="entry name" value="Histone deacetylase domain"/>
    <property type="match status" value="1"/>
</dbReference>
<dbReference type="InterPro" id="IPR000286">
    <property type="entry name" value="HDACs"/>
</dbReference>
<dbReference type="PANTHER" id="PTHR10625:SF10">
    <property type="entry name" value="HISTONE DEACETYLASE HDAC1"/>
    <property type="match status" value="1"/>
</dbReference>
<dbReference type="InterPro" id="IPR023801">
    <property type="entry name" value="His_deacetylse_dom"/>
</dbReference>
<reference evidence="3" key="1">
    <citation type="journal article" date="2020" name="mSystems">
        <title>Genome- and Community-Level Interaction Insights into Carbon Utilization and Element Cycling Functions of Hydrothermarchaeota in Hydrothermal Sediment.</title>
        <authorList>
            <person name="Zhou Z."/>
            <person name="Liu Y."/>
            <person name="Xu W."/>
            <person name="Pan J."/>
            <person name="Luo Z.H."/>
            <person name="Li M."/>
        </authorList>
    </citation>
    <scope>NUCLEOTIDE SEQUENCE [LARGE SCALE GENOMIC DNA]</scope>
    <source>
        <strain evidence="3">HyVt-483</strain>
    </source>
</reference>
<accession>A0A7C3CGC1</accession>
<dbReference type="GO" id="GO:0004407">
    <property type="term" value="F:histone deacetylase activity"/>
    <property type="evidence" value="ECO:0007669"/>
    <property type="project" value="TreeGrafter"/>
</dbReference>
<dbReference type="InterPro" id="IPR023696">
    <property type="entry name" value="Ureohydrolase_dom_sf"/>
</dbReference>
<comment type="similarity">
    <text evidence="1">Belongs to the histone deacetylase family.</text>
</comment>
<sequence length="342" mass="38847">MKIGLVYDPIFLRHVPGAFHPERPERLTAIRERLEREDLSGLVEYLSPRRARREEILWNHSEAHYERVASTAGKASVQLDPDTATSEDSFEAALHAVGAQFEGLDEIFRENYRVVFCLVRPPGHHAEYDQAMGFCLFNNVALAAHYALRVLKFSRILIVDWDLHHGNGTQHAFYRRREVLYFSLHQFPYYPGTGRMEEVGREEGTGFTVNVPLPAGQGDVEYLAVFREILRPIALQYRPELILVSAGFDPHRNDPLGGMRLSAEGFGAMAEVIQEIAGETAEGRILLTLEGGYDLTGLAESVAEVIKVLSGHKRVEIRGEPSASFREYLRETRQFFSRYWSL</sequence>
<organism evidence="3">
    <name type="scientific">Thermosulfurimonas dismutans</name>
    <dbReference type="NCBI Taxonomy" id="999894"/>
    <lineage>
        <taxon>Bacteria</taxon>
        <taxon>Pseudomonadati</taxon>
        <taxon>Thermodesulfobacteriota</taxon>
        <taxon>Thermodesulfobacteria</taxon>
        <taxon>Thermodesulfobacteriales</taxon>
        <taxon>Thermodesulfobacteriaceae</taxon>
        <taxon>Thermosulfurimonas</taxon>
    </lineage>
</organism>
<dbReference type="SUPFAM" id="SSF52768">
    <property type="entry name" value="Arginase/deacetylase"/>
    <property type="match status" value="1"/>
</dbReference>
<name>A0A7C3CGC1_9BACT</name>
<comment type="caution">
    <text evidence="3">The sequence shown here is derived from an EMBL/GenBank/DDBJ whole genome shotgun (WGS) entry which is preliminary data.</text>
</comment>